<dbReference type="Proteomes" id="UP000241769">
    <property type="component" value="Unassembled WGS sequence"/>
</dbReference>
<dbReference type="PANTHER" id="PTHR21569">
    <property type="entry name" value="RIBOSOMAL PROTEIN S9"/>
    <property type="match status" value="1"/>
</dbReference>
<evidence type="ECO:0000256" key="1">
    <source>
        <dbReference type="ARBA" id="ARBA00005251"/>
    </source>
</evidence>
<feature type="region of interest" description="Disordered" evidence="5">
    <location>
        <begin position="287"/>
        <end position="312"/>
    </location>
</feature>
<reference evidence="6 7" key="1">
    <citation type="journal article" date="2018" name="Genome Biol. Evol.">
        <title>Multiple Roots of Fruiting Body Formation in Amoebozoa.</title>
        <authorList>
            <person name="Hillmann F."/>
            <person name="Forbes G."/>
            <person name="Novohradska S."/>
            <person name="Ferling I."/>
            <person name="Riege K."/>
            <person name="Groth M."/>
            <person name="Westermann M."/>
            <person name="Marz M."/>
            <person name="Spaller T."/>
            <person name="Winckler T."/>
            <person name="Schaap P."/>
            <person name="Glockner G."/>
        </authorList>
    </citation>
    <scope>NUCLEOTIDE SEQUENCE [LARGE SCALE GENOMIC DNA]</scope>
    <source>
        <strain evidence="6 7">Jena</strain>
    </source>
</reference>
<dbReference type="InterPro" id="IPR014721">
    <property type="entry name" value="Ribsml_uS5_D2-typ_fold_subgr"/>
</dbReference>
<dbReference type="InParanoid" id="A0A2P6N262"/>
<dbReference type="SUPFAM" id="SSF54211">
    <property type="entry name" value="Ribosomal protein S5 domain 2-like"/>
    <property type="match status" value="2"/>
</dbReference>
<name>A0A2P6N262_9EUKA</name>
<feature type="compositionally biased region" description="Basic and acidic residues" evidence="5">
    <location>
        <begin position="294"/>
        <end position="303"/>
    </location>
</feature>
<evidence type="ECO:0000256" key="2">
    <source>
        <dbReference type="ARBA" id="ARBA00022980"/>
    </source>
</evidence>
<dbReference type="EMBL" id="MDYQ01000245">
    <property type="protein sequence ID" value="PRP78031.1"/>
    <property type="molecule type" value="Genomic_DNA"/>
</dbReference>
<dbReference type="InterPro" id="IPR000754">
    <property type="entry name" value="Ribosomal_uS9"/>
</dbReference>
<keyword evidence="7" id="KW-1185">Reference proteome</keyword>
<accession>A0A2P6N262</accession>
<protein>
    <submittedName>
        <fullName evidence="6">30S ribosomal protein S9</fullName>
    </submittedName>
</protein>
<proteinExistence type="inferred from homology"/>
<keyword evidence="3 4" id="KW-0687">Ribonucleoprotein</keyword>
<dbReference type="GO" id="GO:0003723">
    <property type="term" value="F:RNA binding"/>
    <property type="evidence" value="ECO:0007669"/>
    <property type="project" value="TreeGrafter"/>
</dbReference>
<dbReference type="AlphaFoldDB" id="A0A2P6N262"/>
<dbReference type="FunCoup" id="A0A2P6N262">
    <property type="interactions" value="208"/>
</dbReference>
<sequence length="318" mass="36260">MLRTINAVPHRGMVHHRPIVSTPRRSYATLNTQPLRTVDPMEGRDKTPTRVDREVYMSAKYFLENSKEMRITPKREVITTRTNISDETLVRGRKAQLYKSPMEPHIPVLQTNVAKSLSKTKLREIKTLELENGSIIYVCLHYCCTHVLIVEQYAQARGTRKTAAALASIKPGNGLFTVNGRPMNEYFRRYSSREMVLEPFLITRTLCEFDIAIKVMGGGLTGQAGAIQLAVARALQNWEPEHRGQLRIGQAGAIQLAVARALQNWEPEHRGQLRIDVNLEDMGIDDGTAGMLTRDPRQVERKKYGQKKARKKFQWVKR</sequence>
<evidence type="ECO:0000256" key="4">
    <source>
        <dbReference type="RuleBase" id="RU003815"/>
    </source>
</evidence>
<dbReference type="PANTHER" id="PTHR21569:SF1">
    <property type="entry name" value="SMALL RIBOSOMAL SUBUNIT PROTEIN US9M"/>
    <property type="match status" value="1"/>
</dbReference>
<dbReference type="GO" id="GO:0006412">
    <property type="term" value="P:translation"/>
    <property type="evidence" value="ECO:0007669"/>
    <property type="project" value="InterPro"/>
</dbReference>
<evidence type="ECO:0000313" key="6">
    <source>
        <dbReference type="EMBL" id="PRP78031.1"/>
    </source>
</evidence>
<dbReference type="InterPro" id="IPR020568">
    <property type="entry name" value="Ribosomal_Su5_D2-typ_SF"/>
</dbReference>
<dbReference type="PROSITE" id="PS00360">
    <property type="entry name" value="RIBOSOMAL_S9"/>
    <property type="match status" value="1"/>
</dbReference>
<dbReference type="GO" id="GO:0003735">
    <property type="term" value="F:structural constituent of ribosome"/>
    <property type="evidence" value="ECO:0007669"/>
    <property type="project" value="InterPro"/>
</dbReference>
<dbReference type="Pfam" id="PF00380">
    <property type="entry name" value="Ribosomal_S9"/>
    <property type="match status" value="2"/>
</dbReference>
<dbReference type="STRING" id="1890364.A0A2P6N262"/>
<comment type="caution">
    <text evidence="6">The sequence shown here is derived from an EMBL/GenBank/DDBJ whole genome shotgun (WGS) entry which is preliminary data.</text>
</comment>
<dbReference type="OrthoDB" id="10254627at2759"/>
<comment type="similarity">
    <text evidence="1 4">Belongs to the universal ribosomal protein uS9 family.</text>
</comment>
<evidence type="ECO:0000256" key="3">
    <source>
        <dbReference type="ARBA" id="ARBA00023274"/>
    </source>
</evidence>
<dbReference type="GO" id="GO:0015935">
    <property type="term" value="C:small ribosomal subunit"/>
    <property type="evidence" value="ECO:0007669"/>
    <property type="project" value="TreeGrafter"/>
</dbReference>
<keyword evidence="2 4" id="KW-0689">Ribosomal protein</keyword>
<evidence type="ECO:0000313" key="7">
    <source>
        <dbReference type="Proteomes" id="UP000241769"/>
    </source>
</evidence>
<dbReference type="Gene3D" id="3.30.230.10">
    <property type="match status" value="2"/>
</dbReference>
<gene>
    <name evidence="6" type="ORF">PROFUN_14731</name>
</gene>
<dbReference type="InterPro" id="IPR020574">
    <property type="entry name" value="Ribosomal_uS9_CS"/>
</dbReference>
<evidence type="ECO:0000256" key="5">
    <source>
        <dbReference type="SAM" id="MobiDB-lite"/>
    </source>
</evidence>
<organism evidence="6 7">
    <name type="scientific">Planoprotostelium fungivorum</name>
    <dbReference type="NCBI Taxonomy" id="1890364"/>
    <lineage>
        <taxon>Eukaryota</taxon>
        <taxon>Amoebozoa</taxon>
        <taxon>Evosea</taxon>
        <taxon>Variosea</taxon>
        <taxon>Cavosteliida</taxon>
        <taxon>Cavosteliaceae</taxon>
        <taxon>Planoprotostelium</taxon>
    </lineage>
</organism>